<reference evidence="1 2" key="2">
    <citation type="journal article" date="2021" name="Genomics">
        <title>High-quality reference genome for Clonorchis sinensis.</title>
        <authorList>
            <person name="Young N.D."/>
            <person name="Stroehlein A.J."/>
            <person name="Kinkar L."/>
            <person name="Wang T."/>
            <person name="Sohn W.M."/>
            <person name="Chang B.C.H."/>
            <person name="Kaur P."/>
            <person name="Weisz D."/>
            <person name="Dudchenko O."/>
            <person name="Aiden E.L."/>
            <person name="Korhonen P.K."/>
            <person name="Gasser R.B."/>
        </authorList>
    </citation>
    <scope>NUCLEOTIDE SEQUENCE [LARGE SCALE GENOMIC DNA]</scope>
    <source>
        <strain evidence="1">Cs-k2</strain>
    </source>
</reference>
<keyword evidence="2" id="KW-1185">Reference proteome</keyword>
<dbReference type="InParanoid" id="A0A419Q1F6"/>
<gene>
    <name evidence="1" type="ORF">CSKR_112683</name>
</gene>
<dbReference type="EMBL" id="NIRI02000042">
    <property type="protein sequence ID" value="KAG5450493.1"/>
    <property type="molecule type" value="Genomic_DNA"/>
</dbReference>
<evidence type="ECO:0000313" key="1">
    <source>
        <dbReference type="EMBL" id="KAG5450493.1"/>
    </source>
</evidence>
<protein>
    <submittedName>
        <fullName evidence="1">Uncharacterized protein</fullName>
    </submittedName>
</protein>
<reference evidence="1 2" key="1">
    <citation type="journal article" date="2018" name="Biotechnol. Adv.">
        <title>Improved genomic resources and new bioinformatic workflow for the carcinogenic parasite Clonorchis sinensis: Biotechnological implications.</title>
        <authorList>
            <person name="Wang D."/>
            <person name="Korhonen P.K."/>
            <person name="Gasser R.B."/>
            <person name="Young N.D."/>
        </authorList>
    </citation>
    <scope>NUCLEOTIDE SEQUENCE [LARGE SCALE GENOMIC DNA]</scope>
    <source>
        <strain evidence="1">Cs-k2</strain>
    </source>
</reference>
<evidence type="ECO:0000313" key="2">
    <source>
        <dbReference type="Proteomes" id="UP000286415"/>
    </source>
</evidence>
<dbReference type="AlphaFoldDB" id="A0A419Q1F6"/>
<comment type="caution">
    <text evidence="1">The sequence shown here is derived from an EMBL/GenBank/DDBJ whole genome shotgun (WGS) entry which is preliminary data.</text>
</comment>
<accession>A0A419Q1F6</accession>
<name>A0A419Q1F6_CLOSI</name>
<dbReference type="Proteomes" id="UP000286415">
    <property type="component" value="Unassembled WGS sequence"/>
</dbReference>
<organism evidence="1 2">
    <name type="scientific">Clonorchis sinensis</name>
    <name type="common">Chinese liver fluke</name>
    <dbReference type="NCBI Taxonomy" id="79923"/>
    <lineage>
        <taxon>Eukaryota</taxon>
        <taxon>Metazoa</taxon>
        <taxon>Spiralia</taxon>
        <taxon>Lophotrochozoa</taxon>
        <taxon>Platyhelminthes</taxon>
        <taxon>Trematoda</taxon>
        <taxon>Digenea</taxon>
        <taxon>Opisthorchiida</taxon>
        <taxon>Opisthorchiata</taxon>
        <taxon>Opisthorchiidae</taxon>
        <taxon>Clonorchis</taxon>
    </lineage>
</organism>
<sequence>MFIKEITHNFAENSSTAHDPFRPSWGSLDEHNREKSQTCVVYQVFQLCDHFTLRGTLLRTGVEFCIFMDTGVGGKQSEVEQSITIILILKFQRTIRPSKDSPDSGRNEVYFFPNTFLK</sequence>
<proteinExistence type="predicted"/>